<feature type="signal peptide" evidence="1">
    <location>
        <begin position="1"/>
        <end position="17"/>
    </location>
</feature>
<evidence type="ECO:0000313" key="2">
    <source>
        <dbReference type="EMBL" id="KAG7196134.1"/>
    </source>
</evidence>
<proteinExistence type="predicted"/>
<name>A0A9P7VE29_9ASCO</name>
<gene>
    <name evidence="2" type="primary">PFA5</name>
    <name evidence="2" type="ORF">KQ657_000146</name>
</gene>
<dbReference type="AlphaFoldDB" id="A0A9P7VE29"/>
<accession>A0A9P7VE29</accession>
<dbReference type="OrthoDB" id="331948at2759"/>
<feature type="chain" id="PRO_5040432122" evidence="1">
    <location>
        <begin position="18"/>
        <end position="228"/>
    </location>
</feature>
<keyword evidence="1" id="KW-0732">Signal</keyword>
<comment type="caution">
    <text evidence="2">The sequence shown here is derived from an EMBL/GenBank/DDBJ whole genome shotgun (WGS) entry which is preliminary data.</text>
</comment>
<evidence type="ECO:0000313" key="3">
    <source>
        <dbReference type="Proteomes" id="UP000790833"/>
    </source>
</evidence>
<keyword evidence="3" id="KW-1185">Reference proteome</keyword>
<organism evidence="2 3">
    <name type="scientific">Scheffersomyces spartinae</name>
    <dbReference type="NCBI Taxonomy" id="45513"/>
    <lineage>
        <taxon>Eukaryota</taxon>
        <taxon>Fungi</taxon>
        <taxon>Dikarya</taxon>
        <taxon>Ascomycota</taxon>
        <taxon>Saccharomycotina</taxon>
        <taxon>Pichiomycetes</taxon>
        <taxon>Debaryomycetaceae</taxon>
        <taxon>Scheffersomyces</taxon>
    </lineage>
</organism>
<sequence>MIPISFLWVWFAGALLAQHTVYVRKDLTTIEDLSQGRFKRFKALEAYNKGESKLNPVQAWFLKRQKRPPNWSSGQRFVSIAHEDFRLVVEFTVFDNAYSLGWKRNLINLIFNENSHHKENEETQFYSNSKYLMALFMYFIPLVDLPLLASWRLHDSFVKAPDESDAKFYSRIRPKFNSTFNEYLRGRVERKECYIPQYLGLGIRLAKPESDNQPQFSLSLLTADAISI</sequence>
<dbReference type="Proteomes" id="UP000790833">
    <property type="component" value="Unassembled WGS sequence"/>
</dbReference>
<reference evidence="2" key="1">
    <citation type="submission" date="2021-03" db="EMBL/GenBank/DDBJ databases">
        <authorList>
            <person name="Palmer J.M."/>
        </authorList>
    </citation>
    <scope>NUCLEOTIDE SEQUENCE</scope>
    <source>
        <strain evidence="2">ARV_011</strain>
    </source>
</reference>
<dbReference type="GeneID" id="66113520"/>
<evidence type="ECO:0000256" key="1">
    <source>
        <dbReference type="SAM" id="SignalP"/>
    </source>
</evidence>
<dbReference type="RefSeq" id="XP_043051679.1">
    <property type="nucleotide sequence ID" value="XM_043191002.1"/>
</dbReference>
<dbReference type="EMBL" id="JAHMUF010000001">
    <property type="protein sequence ID" value="KAG7196134.1"/>
    <property type="molecule type" value="Genomic_DNA"/>
</dbReference>
<protein>
    <submittedName>
        <fullName evidence="2">Palmitoyltransferase pfa5</fullName>
    </submittedName>
</protein>